<dbReference type="SUPFAM" id="SSF63829">
    <property type="entry name" value="Calcium-dependent phosphotriesterase"/>
    <property type="match status" value="1"/>
</dbReference>
<dbReference type="EMBL" id="JAUKUD010000005">
    <property type="protein sequence ID" value="KAK0742962.1"/>
    <property type="molecule type" value="Genomic_DNA"/>
</dbReference>
<sequence length="354" mass="37568">MIPKLSAIILTTLSVVQGRKPYGVPLPLAHSLIAQFPKPSWIENIAVRPNGDLILTQLTVTPEITNVTLYTIPRPFSPSPSPVPVHTFDGITNLFGIAESATTPDLFVLVGGNIPNSSSAGLYLVWTIDFGSRHNRPPKITQVTHLNASLPNGLTAIPHRNAVLIADSFAGLTWHVNLATGVTSIAAQAPEMSPPLGSAPGTVGINGIKIFKGCLYWTHSALAIIYRVRLDADGRRVQDAKVETVAKLNATFLDDFAIRDDGIIWATTNSDNTLVAVQHETGQSVVVDGAAGELTVLGDTAAAFGRGRDDGCVLYVVTCGGLRSKDEAAVKEGAKVVAVDTRGFEMPKQPEPSK</sequence>
<name>A0AA40EP86_9PEZI</name>
<dbReference type="InterPro" id="IPR011042">
    <property type="entry name" value="6-blade_b-propeller_TolB-like"/>
</dbReference>
<dbReference type="AlphaFoldDB" id="A0AA40EP86"/>
<organism evidence="2 3">
    <name type="scientific">Schizothecium vesticola</name>
    <dbReference type="NCBI Taxonomy" id="314040"/>
    <lineage>
        <taxon>Eukaryota</taxon>
        <taxon>Fungi</taxon>
        <taxon>Dikarya</taxon>
        <taxon>Ascomycota</taxon>
        <taxon>Pezizomycotina</taxon>
        <taxon>Sordariomycetes</taxon>
        <taxon>Sordariomycetidae</taxon>
        <taxon>Sordariales</taxon>
        <taxon>Schizotheciaceae</taxon>
        <taxon>Schizothecium</taxon>
    </lineage>
</organism>
<protein>
    <recommendedName>
        <fullName evidence="4">SMP-30/Gluconolactonase/LRE-like region domain-containing protein</fullName>
    </recommendedName>
</protein>
<dbReference type="PANTHER" id="PTHR42060">
    <property type="entry name" value="NHL REPEAT-CONTAINING PROTEIN-RELATED"/>
    <property type="match status" value="1"/>
</dbReference>
<dbReference type="InterPro" id="IPR052998">
    <property type="entry name" value="Hetero-Diels-Alderase-like"/>
</dbReference>
<evidence type="ECO:0008006" key="4">
    <source>
        <dbReference type="Google" id="ProtNLM"/>
    </source>
</evidence>
<reference evidence="2" key="1">
    <citation type="submission" date="2023-06" db="EMBL/GenBank/DDBJ databases">
        <title>Genome-scale phylogeny and comparative genomics of the fungal order Sordariales.</title>
        <authorList>
            <consortium name="Lawrence Berkeley National Laboratory"/>
            <person name="Hensen N."/>
            <person name="Bonometti L."/>
            <person name="Westerberg I."/>
            <person name="Brannstrom I.O."/>
            <person name="Guillou S."/>
            <person name="Cros-Aarteil S."/>
            <person name="Calhoun S."/>
            <person name="Haridas S."/>
            <person name="Kuo A."/>
            <person name="Mondo S."/>
            <person name="Pangilinan J."/>
            <person name="Riley R."/>
            <person name="LaButti K."/>
            <person name="Andreopoulos B."/>
            <person name="Lipzen A."/>
            <person name="Chen C."/>
            <person name="Yanf M."/>
            <person name="Daum C."/>
            <person name="Ng V."/>
            <person name="Clum A."/>
            <person name="Steindorff A."/>
            <person name="Ohm R."/>
            <person name="Martin F."/>
            <person name="Silar P."/>
            <person name="Natvig D."/>
            <person name="Lalanne C."/>
            <person name="Gautier V."/>
            <person name="Ament-velasquez S.L."/>
            <person name="Kruys A."/>
            <person name="Hutchinson M.I."/>
            <person name="Powell A.J."/>
            <person name="Barry K."/>
            <person name="Miller A.N."/>
            <person name="Grigoriev I.V."/>
            <person name="Debuchy R."/>
            <person name="Gladieux P."/>
            <person name="Thoren M.H."/>
            <person name="Johannesson H."/>
        </authorList>
    </citation>
    <scope>NUCLEOTIDE SEQUENCE</scope>
    <source>
        <strain evidence="2">SMH3187-1</strain>
    </source>
</reference>
<keyword evidence="1" id="KW-0732">Signal</keyword>
<evidence type="ECO:0000313" key="2">
    <source>
        <dbReference type="EMBL" id="KAK0742962.1"/>
    </source>
</evidence>
<evidence type="ECO:0000256" key="1">
    <source>
        <dbReference type="SAM" id="SignalP"/>
    </source>
</evidence>
<dbReference type="PANTHER" id="PTHR42060:SF1">
    <property type="entry name" value="NHL REPEAT-CONTAINING PROTEIN"/>
    <property type="match status" value="1"/>
</dbReference>
<feature type="signal peptide" evidence="1">
    <location>
        <begin position="1"/>
        <end position="18"/>
    </location>
</feature>
<dbReference type="Gene3D" id="2.120.10.30">
    <property type="entry name" value="TolB, C-terminal domain"/>
    <property type="match status" value="1"/>
</dbReference>
<keyword evidence="3" id="KW-1185">Reference proteome</keyword>
<proteinExistence type="predicted"/>
<accession>A0AA40EP86</accession>
<dbReference type="Proteomes" id="UP001172155">
    <property type="component" value="Unassembled WGS sequence"/>
</dbReference>
<comment type="caution">
    <text evidence="2">The sequence shown here is derived from an EMBL/GenBank/DDBJ whole genome shotgun (WGS) entry which is preliminary data.</text>
</comment>
<gene>
    <name evidence="2" type="ORF">B0T18DRAFT_414138</name>
</gene>
<evidence type="ECO:0000313" key="3">
    <source>
        <dbReference type="Proteomes" id="UP001172155"/>
    </source>
</evidence>
<feature type="chain" id="PRO_5041323607" description="SMP-30/Gluconolactonase/LRE-like region domain-containing protein" evidence="1">
    <location>
        <begin position="19"/>
        <end position="354"/>
    </location>
</feature>